<dbReference type="GO" id="GO:0016298">
    <property type="term" value="F:lipase activity"/>
    <property type="evidence" value="ECO:0007669"/>
    <property type="project" value="InterPro"/>
</dbReference>
<evidence type="ECO:0000256" key="5">
    <source>
        <dbReference type="SAM" id="SignalP"/>
    </source>
</evidence>
<dbReference type="InterPro" id="IPR029058">
    <property type="entry name" value="AB_hydrolase_fold"/>
</dbReference>
<keyword evidence="8" id="KW-1185">Reference proteome</keyword>
<reference evidence="7" key="1">
    <citation type="submission" date="2021-12" db="EMBL/GenBank/DDBJ databases">
        <authorList>
            <person name="King R."/>
        </authorList>
    </citation>
    <scope>NUCLEOTIDE SEQUENCE</scope>
</reference>
<evidence type="ECO:0000256" key="4">
    <source>
        <dbReference type="RuleBase" id="RU004262"/>
    </source>
</evidence>
<accession>A0A9P0FE96</accession>
<feature type="chain" id="PRO_5040244712" description="Lipase domain-containing protein" evidence="5">
    <location>
        <begin position="19"/>
        <end position="294"/>
    </location>
</feature>
<evidence type="ECO:0000313" key="7">
    <source>
        <dbReference type="EMBL" id="CAH0550788.1"/>
    </source>
</evidence>
<gene>
    <name evidence="7" type="ORF">MELIAE_LOCUS3528</name>
</gene>
<dbReference type="PANTHER" id="PTHR11610:SF173">
    <property type="entry name" value="LIPASE DOMAIN-CONTAINING PROTEIN-RELATED"/>
    <property type="match status" value="1"/>
</dbReference>
<dbReference type="GO" id="GO:0005615">
    <property type="term" value="C:extracellular space"/>
    <property type="evidence" value="ECO:0007669"/>
    <property type="project" value="TreeGrafter"/>
</dbReference>
<dbReference type="GO" id="GO:0016042">
    <property type="term" value="P:lipid catabolic process"/>
    <property type="evidence" value="ECO:0007669"/>
    <property type="project" value="TreeGrafter"/>
</dbReference>
<evidence type="ECO:0000256" key="1">
    <source>
        <dbReference type="ARBA" id="ARBA00004613"/>
    </source>
</evidence>
<dbReference type="Proteomes" id="UP001154078">
    <property type="component" value="Chromosome 2"/>
</dbReference>
<keyword evidence="5" id="KW-0732">Signal</keyword>
<dbReference type="GO" id="GO:0017171">
    <property type="term" value="F:serine hydrolase activity"/>
    <property type="evidence" value="ECO:0007669"/>
    <property type="project" value="TreeGrafter"/>
</dbReference>
<proteinExistence type="inferred from homology"/>
<dbReference type="Pfam" id="PF00151">
    <property type="entry name" value="Lipase"/>
    <property type="match status" value="1"/>
</dbReference>
<evidence type="ECO:0000313" key="8">
    <source>
        <dbReference type="Proteomes" id="UP001154078"/>
    </source>
</evidence>
<comment type="similarity">
    <text evidence="2 4">Belongs to the AB hydrolase superfamily. Lipase family.</text>
</comment>
<dbReference type="InterPro" id="IPR013818">
    <property type="entry name" value="Lipase"/>
</dbReference>
<dbReference type="InterPro" id="IPR000734">
    <property type="entry name" value="TAG_lipase"/>
</dbReference>
<evidence type="ECO:0000256" key="3">
    <source>
        <dbReference type="ARBA" id="ARBA00022525"/>
    </source>
</evidence>
<evidence type="ECO:0000259" key="6">
    <source>
        <dbReference type="Pfam" id="PF00151"/>
    </source>
</evidence>
<organism evidence="7 8">
    <name type="scientific">Brassicogethes aeneus</name>
    <name type="common">Rape pollen beetle</name>
    <name type="synonym">Meligethes aeneus</name>
    <dbReference type="NCBI Taxonomy" id="1431903"/>
    <lineage>
        <taxon>Eukaryota</taxon>
        <taxon>Metazoa</taxon>
        <taxon>Ecdysozoa</taxon>
        <taxon>Arthropoda</taxon>
        <taxon>Hexapoda</taxon>
        <taxon>Insecta</taxon>
        <taxon>Pterygota</taxon>
        <taxon>Neoptera</taxon>
        <taxon>Endopterygota</taxon>
        <taxon>Coleoptera</taxon>
        <taxon>Polyphaga</taxon>
        <taxon>Cucujiformia</taxon>
        <taxon>Nitidulidae</taxon>
        <taxon>Meligethinae</taxon>
        <taxon>Brassicogethes</taxon>
    </lineage>
</organism>
<dbReference type="Gene3D" id="3.40.50.1820">
    <property type="entry name" value="alpha/beta hydrolase"/>
    <property type="match status" value="1"/>
</dbReference>
<protein>
    <recommendedName>
        <fullName evidence="6">Lipase domain-containing protein</fullName>
    </recommendedName>
</protein>
<dbReference type="OrthoDB" id="199913at2759"/>
<dbReference type="SUPFAM" id="SSF53474">
    <property type="entry name" value="alpha/beta-Hydrolases"/>
    <property type="match status" value="1"/>
</dbReference>
<sequence>MLKLIIILFYAILKESETSIESDDISYYLSNKVYPNKSTEIDLKNLNLNDQIKIVFLIHGWMNNRDIEWYELFKNGFLNKTEDYYVVEVDWENVALNVYSEAAYGVYKVGNHIGDFIVTVHKTNKIPLNNFLLIGHSLGAQIAGAVGKRVTKLTNQKLPRIVALDPAGPIFTGLSEDERLNKNDAKVVHVLHTDDDLLGFPGSIGTIDFFPNGGSNQPGCVDFRGSFDVDFYGSLGEIVCDHVRAWKYFAEAIINPKAFMAKKCSSWKHFKNNICQNITIFLGDLSINQTVKVK</sequence>
<dbReference type="PANTHER" id="PTHR11610">
    <property type="entry name" value="LIPASE"/>
    <property type="match status" value="1"/>
</dbReference>
<name>A0A9P0FE96_BRAAE</name>
<dbReference type="AlphaFoldDB" id="A0A9P0FE96"/>
<keyword evidence="3" id="KW-0964">Secreted</keyword>
<evidence type="ECO:0000256" key="2">
    <source>
        <dbReference type="ARBA" id="ARBA00010701"/>
    </source>
</evidence>
<dbReference type="PRINTS" id="PR00821">
    <property type="entry name" value="TAGLIPASE"/>
</dbReference>
<comment type="subcellular location">
    <subcellularLocation>
        <location evidence="1">Secreted</location>
    </subcellularLocation>
</comment>
<dbReference type="EMBL" id="OV121133">
    <property type="protein sequence ID" value="CAH0550788.1"/>
    <property type="molecule type" value="Genomic_DNA"/>
</dbReference>
<feature type="signal peptide" evidence="5">
    <location>
        <begin position="1"/>
        <end position="18"/>
    </location>
</feature>
<feature type="domain" description="Lipase" evidence="6">
    <location>
        <begin position="40"/>
        <end position="277"/>
    </location>
</feature>